<organism evidence="1 2">
    <name type="scientific">Methylobacterium variabile</name>
    <dbReference type="NCBI Taxonomy" id="298794"/>
    <lineage>
        <taxon>Bacteria</taxon>
        <taxon>Pseudomonadati</taxon>
        <taxon>Pseudomonadota</taxon>
        <taxon>Alphaproteobacteria</taxon>
        <taxon>Hyphomicrobiales</taxon>
        <taxon>Methylobacteriaceae</taxon>
        <taxon>Methylobacterium</taxon>
    </lineage>
</organism>
<evidence type="ECO:0008006" key="3">
    <source>
        <dbReference type="Google" id="ProtNLM"/>
    </source>
</evidence>
<dbReference type="Proteomes" id="UP000035955">
    <property type="component" value="Unassembled WGS sequence"/>
</dbReference>
<accession>A0A0J6RRH8</accession>
<dbReference type="SUPFAM" id="SSF53335">
    <property type="entry name" value="S-adenosyl-L-methionine-dependent methyltransferases"/>
    <property type="match status" value="1"/>
</dbReference>
<sequence>SEASEALQQFSTPLPLGYVAALACALRPGEALLEPSAGTGLLAIHAELTGARLHLNELASTRAGLLRALYPTGSVTQLDAAQIHDRLADDVAPSVVLMNPPFSVAAHVEGRYRDATADHLRSALARLPRGGRLVAITGESFRPDRPATAKAFAALSDRGGRLVFSAGLSGRSYAKHGTTVDVRLSVFDRLPGGETGAHV</sequence>
<dbReference type="EMBL" id="LABY01000537">
    <property type="protein sequence ID" value="KMO25490.1"/>
    <property type="molecule type" value="Genomic_DNA"/>
</dbReference>
<evidence type="ECO:0000313" key="1">
    <source>
        <dbReference type="EMBL" id="KMO25490.1"/>
    </source>
</evidence>
<gene>
    <name evidence="1" type="ORF">VQ02_34450</name>
</gene>
<protein>
    <recommendedName>
        <fullName evidence="3">Methylase</fullName>
    </recommendedName>
</protein>
<dbReference type="AlphaFoldDB" id="A0A0J6RRH8"/>
<proteinExistence type="predicted"/>
<name>A0A0J6RRH8_9HYPH</name>
<evidence type="ECO:0000313" key="2">
    <source>
        <dbReference type="Proteomes" id="UP000035955"/>
    </source>
</evidence>
<reference evidence="1 2" key="1">
    <citation type="submission" date="2015-03" db="EMBL/GenBank/DDBJ databases">
        <title>Genome sequencing of Methylobacterium variabile DSM 16961.</title>
        <authorList>
            <person name="Chaudhry V."/>
            <person name="Patil P.B."/>
        </authorList>
    </citation>
    <scope>NUCLEOTIDE SEQUENCE [LARGE SCALE GENOMIC DNA]</scope>
    <source>
        <strain evidence="1 2">DSM 16961</strain>
    </source>
</reference>
<feature type="non-terminal residue" evidence="1">
    <location>
        <position position="199"/>
    </location>
</feature>
<dbReference type="InterPro" id="IPR029063">
    <property type="entry name" value="SAM-dependent_MTases_sf"/>
</dbReference>
<dbReference type="Gene3D" id="3.40.50.150">
    <property type="entry name" value="Vaccinia Virus protein VP39"/>
    <property type="match status" value="1"/>
</dbReference>
<feature type="non-terminal residue" evidence="1">
    <location>
        <position position="1"/>
    </location>
</feature>
<comment type="caution">
    <text evidence="1">The sequence shown here is derived from an EMBL/GenBank/DDBJ whole genome shotgun (WGS) entry which is preliminary data.</text>
</comment>
<keyword evidence="2" id="KW-1185">Reference proteome</keyword>